<gene>
    <name evidence="4" type="ORF">THAOC_30457</name>
</gene>
<dbReference type="PANTHER" id="PTHR46197">
    <property type="entry name" value="PROTEIN ABHD14B-LIKE"/>
    <property type="match status" value="1"/>
</dbReference>
<feature type="transmembrane region" description="Helical" evidence="3">
    <location>
        <begin position="21"/>
        <end position="40"/>
    </location>
</feature>
<dbReference type="OrthoDB" id="284184at2759"/>
<protein>
    <recommendedName>
        <fullName evidence="6">AB hydrolase-1 domain-containing protein</fullName>
    </recommendedName>
</protein>
<dbReference type="PANTHER" id="PTHR46197:SF3">
    <property type="entry name" value="AB HYDROLASE-1 DOMAIN-CONTAINING PROTEIN"/>
    <property type="match status" value="1"/>
</dbReference>
<keyword evidence="2" id="KW-0963">Cytoplasm</keyword>
<keyword evidence="3" id="KW-0472">Membrane</keyword>
<evidence type="ECO:0008006" key="6">
    <source>
        <dbReference type="Google" id="ProtNLM"/>
    </source>
</evidence>
<comment type="subcellular location">
    <subcellularLocation>
        <location evidence="1">Cytoplasm</location>
    </subcellularLocation>
</comment>
<dbReference type="AlphaFoldDB" id="K0RUZ0"/>
<evidence type="ECO:0000313" key="5">
    <source>
        <dbReference type="Proteomes" id="UP000266841"/>
    </source>
</evidence>
<reference evidence="4 5" key="1">
    <citation type="journal article" date="2012" name="Genome Biol.">
        <title>Genome and low-iron response of an oceanic diatom adapted to chronic iron limitation.</title>
        <authorList>
            <person name="Lommer M."/>
            <person name="Specht M."/>
            <person name="Roy A.S."/>
            <person name="Kraemer L."/>
            <person name="Andreson R."/>
            <person name="Gutowska M.A."/>
            <person name="Wolf J."/>
            <person name="Bergner S.V."/>
            <person name="Schilhabel M.B."/>
            <person name="Klostermeier U.C."/>
            <person name="Beiko R.G."/>
            <person name="Rosenstiel P."/>
            <person name="Hippler M."/>
            <person name="Laroche J."/>
        </authorList>
    </citation>
    <scope>NUCLEOTIDE SEQUENCE [LARGE SCALE GENOMIC DNA]</scope>
    <source>
        <strain evidence="4 5">CCMP1005</strain>
    </source>
</reference>
<comment type="caution">
    <text evidence="4">The sequence shown here is derived from an EMBL/GenBank/DDBJ whole genome shotgun (WGS) entry which is preliminary data.</text>
</comment>
<dbReference type="InterPro" id="IPR029058">
    <property type="entry name" value="AB_hydrolase_fold"/>
</dbReference>
<keyword evidence="5" id="KW-1185">Reference proteome</keyword>
<dbReference type="GO" id="GO:0005737">
    <property type="term" value="C:cytoplasm"/>
    <property type="evidence" value="ECO:0007669"/>
    <property type="project" value="UniProtKB-SubCell"/>
</dbReference>
<dbReference type="EMBL" id="AGNL01043481">
    <property type="protein sequence ID" value="EJK50537.1"/>
    <property type="molecule type" value="Genomic_DNA"/>
</dbReference>
<dbReference type="SUPFAM" id="SSF53474">
    <property type="entry name" value="alpha/beta-Hydrolases"/>
    <property type="match status" value="1"/>
</dbReference>
<evidence type="ECO:0000256" key="3">
    <source>
        <dbReference type="SAM" id="Phobius"/>
    </source>
</evidence>
<name>K0RUZ0_THAOC</name>
<keyword evidence="3" id="KW-1133">Transmembrane helix</keyword>
<evidence type="ECO:0000313" key="4">
    <source>
        <dbReference type="EMBL" id="EJK50537.1"/>
    </source>
</evidence>
<evidence type="ECO:0000256" key="2">
    <source>
        <dbReference type="ARBA" id="ARBA00022490"/>
    </source>
</evidence>
<keyword evidence="3" id="KW-0812">Transmembrane</keyword>
<proteinExistence type="predicted"/>
<accession>K0RUZ0</accession>
<organism evidence="4 5">
    <name type="scientific">Thalassiosira oceanica</name>
    <name type="common">Marine diatom</name>
    <dbReference type="NCBI Taxonomy" id="159749"/>
    <lineage>
        <taxon>Eukaryota</taxon>
        <taxon>Sar</taxon>
        <taxon>Stramenopiles</taxon>
        <taxon>Ochrophyta</taxon>
        <taxon>Bacillariophyta</taxon>
        <taxon>Coscinodiscophyceae</taxon>
        <taxon>Thalassiosirophycidae</taxon>
        <taxon>Thalassiosirales</taxon>
        <taxon>Thalassiosiraceae</taxon>
        <taxon>Thalassiosira</taxon>
    </lineage>
</organism>
<evidence type="ECO:0000256" key="1">
    <source>
        <dbReference type="ARBA" id="ARBA00004496"/>
    </source>
</evidence>
<dbReference type="Proteomes" id="UP000266841">
    <property type="component" value="Unassembled WGS sequence"/>
</dbReference>
<sequence length="373" mass="40338">MVSIRHRVQRLRATRSDNVVWYYDMTLLALVASFLVFILVKQLQTDSNIRYVRATASLPSETKPQKKKKIDIDVNEVRKQLDSSMLNVEEDGQSAQSNSPATMSIEGNAAGVQDRMAPIPDGEAKFAENAVIDNDINEVSIINPPPPADSPEGLGSTSPTEGKVVYKGKELSYYQCGPRPLGDLKVTEIVLLHGAAYTKEDWAASGILQMLCDINKNGGRVSITAWDLSSAADGMELVAAFDAMTAQSVISGRPVTMVTPSASGKALVNLAALKYKPNVTRNDLARIVKGWIAVAPPAVVHAQDIVLHQFKALGLPTLAINGDRDENGRKATKRLINLNGAKGLELPGPHAVYLESPTEFVEVIVQFLVENGL</sequence>
<dbReference type="Gene3D" id="3.40.50.1820">
    <property type="entry name" value="alpha/beta hydrolase"/>
    <property type="match status" value="1"/>
</dbReference>